<dbReference type="AlphaFoldDB" id="A0A516H0D5"/>
<reference evidence="2 3" key="1">
    <citation type="submission" date="2019-07" db="EMBL/GenBank/DDBJ databases">
        <title>Genome sequencing for Ferrovibrio sp. K5.</title>
        <authorList>
            <person name="Park S.-J."/>
        </authorList>
    </citation>
    <scope>NUCLEOTIDE SEQUENCE [LARGE SCALE GENOMIC DNA]</scope>
    <source>
        <strain evidence="2 3">K5</strain>
    </source>
</reference>
<dbReference type="RefSeq" id="WP_144068031.1">
    <property type="nucleotide sequence ID" value="NZ_CP041636.1"/>
</dbReference>
<name>A0A516H0D5_9PROT</name>
<evidence type="ECO:0000313" key="2">
    <source>
        <dbReference type="EMBL" id="QDO97050.1"/>
    </source>
</evidence>
<protein>
    <submittedName>
        <fullName evidence="2">Uncharacterized protein</fullName>
    </submittedName>
</protein>
<dbReference type="EMBL" id="CP041636">
    <property type="protein sequence ID" value="QDO97050.1"/>
    <property type="molecule type" value="Genomic_DNA"/>
</dbReference>
<feature type="chain" id="PRO_5021937537" evidence="1">
    <location>
        <begin position="20"/>
        <end position="105"/>
    </location>
</feature>
<evidence type="ECO:0000256" key="1">
    <source>
        <dbReference type="SAM" id="SignalP"/>
    </source>
</evidence>
<keyword evidence="1" id="KW-0732">Signal</keyword>
<feature type="signal peptide" evidence="1">
    <location>
        <begin position="1"/>
        <end position="19"/>
    </location>
</feature>
<keyword evidence="3" id="KW-1185">Reference proteome</keyword>
<evidence type="ECO:0000313" key="3">
    <source>
        <dbReference type="Proteomes" id="UP000317496"/>
    </source>
</evidence>
<proteinExistence type="predicted"/>
<organism evidence="2 3">
    <name type="scientific">Ferrovibrio terrae</name>
    <dbReference type="NCBI Taxonomy" id="2594003"/>
    <lineage>
        <taxon>Bacteria</taxon>
        <taxon>Pseudomonadati</taxon>
        <taxon>Pseudomonadota</taxon>
        <taxon>Alphaproteobacteria</taxon>
        <taxon>Rhodospirillales</taxon>
        <taxon>Rhodospirillaceae</taxon>
        <taxon>Ferrovibrio</taxon>
    </lineage>
</organism>
<gene>
    <name evidence="2" type="ORF">FNB15_07080</name>
</gene>
<sequence length="105" mass="11276">MLKAVAVFAVVVAATTFYADPASAFCVQNNGSVAVAVHAGGSPMPIYVKPDLMPGERDCYVPRKPDGITVEIFDRQSRQMRCRLSVPARDATIFVDGKSCRAKLG</sequence>
<accession>A0A516H0D5</accession>
<dbReference type="Proteomes" id="UP000317496">
    <property type="component" value="Chromosome"/>
</dbReference>
<dbReference type="KEGG" id="fer:FNB15_07080"/>